<dbReference type="VEuPathDB" id="FungiDB:DIURU_002523"/>
<dbReference type="RefSeq" id="XP_034012689.1">
    <property type="nucleotide sequence ID" value="XM_034155184.1"/>
</dbReference>
<gene>
    <name evidence="2" type="ORF">DIURU_002523</name>
</gene>
<sequence>MSYASPPPPILGSAFHNLVSSVTELDIKLGKCQSLNGYLKYYRVSSHEVVGYVNGTIHVLSTKSPHKLAGVVLHTVHLLADADAMTSIEPAKRQSLIFWLLRREDVRVYAGEVVASFWYKFPEDVEEMVKQAVPHRFFYVADRAVLKILQHHQDGSTDVAALARLVAAAAGNGPSAGVEWLNHRTKFFDENLKEALVVELNEKLAASSLVEKVESPQTSPIHHSYPAVTSLDPIKESSSEVEGSLGDANNVNADSNGVKEEEDTQSVENQSTSSAFAGNTTNNFNNCRFYITNAFFNASDAKQMESLEADYDPDE</sequence>
<dbReference type="EMBL" id="SWFT01000070">
    <property type="protein sequence ID" value="KAA8903236.1"/>
    <property type="molecule type" value="Genomic_DNA"/>
</dbReference>
<organism evidence="2 3">
    <name type="scientific">Diutina rugosa</name>
    <name type="common">Yeast</name>
    <name type="synonym">Candida rugosa</name>
    <dbReference type="NCBI Taxonomy" id="5481"/>
    <lineage>
        <taxon>Eukaryota</taxon>
        <taxon>Fungi</taxon>
        <taxon>Dikarya</taxon>
        <taxon>Ascomycota</taxon>
        <taxon>Saccharomycotina</taxon>
        <taxon>Pichiomycetes</taxon>
        <taxon>Debaryomycetaceae</taxon>
        <taxon>Diutina</taxon>
    </lineage>
</organism>
<reference evidence="2 3" key="1">
    <citation type="submission" date="2019-07" db="EMBL/GenBank/DDBJ databases">
        <title>Genome assembly of two rare yeast pathogens: Diutina rugosa and Trichomonascus ciferrii.</title>
        <authorList>
            <person name="Mixao V."/>
            <person name="Saus E."/>
            <person name="Hansen A."/>
            <person name="Lass-Flor C."/>
            <person name="Gabaldon T."/>
        </authorList>
    </citation>
    <scope>NUCLEOTIDE SEQUENCE [LARGE SCALE GENOMIC DNA]</scope>
    <source>
        <strain evidence="2 3">CBS 613</strain>
    </source>
</reference>
<evidence type="ECO:0000313" key="2">
    <source>
        <dbReference type="EMBL" id="KAA8903236.1"/>
    </source>
</evidence>
<accession>A0A642UPQ3</accession>
<dbReference type="AlphaFoldDB" id="A0A642UPQ3"/>
<dbReference type="GeneID" id="54781174"/>
<evidence type="ECO:0000256" key="1">
    <source>
        <dbReference type="SAM" id="MobiDB-lite"/>
    </source>
</evidence>
<keyword evidence="3" id="KW-1185">Reference proteome</keyword>
<feature type="region of interest" description="Disordered" evidence="1">
    <location>
        <begin position="235"/>
        <end position="278"/>
    </location>
</feature>
<evidence type="ECO:0000313" key="3">
    <source>
        <dbReference type="Proteomes" id="UP000449547"/>
    </source>
</evidence>
<name>A0A642UPQ3_DIURU</name>
<proteinExistence type="predicted"/>
<dbReference type="Proteomes" id="UP000449547">
    <property type="component" value="Unassembled WGS sequence"/>
</dbReference>
<comment type="caution">
    <text evidence="2">The sequence shown here is derived from an EMBL/GenBank/DDBJ whole genome shotgun (WGS) entry which is preliminary data.</text>
</comment>
<protein>
    <submittedName>
        <fullName evidence="2">Uncharacterized protein</fullName>
    </submittedName>
</protein>